<keyword evidence="4" id="KW-0539">Nucleus</keyword>
<dbReference type="Pfam" id="PF03479">
    <property type="entry name" value="PCC"/>
    <property type="match status" value="1"/>
</dbReference>
<keyword evidence="1" id="KW-0805">Transcription regulation</keyword>
<protein>
    <submittedName>
        <fullName evidence="8">AT-hook motif nuclear-localized protein 17-like</fullName>
    </submittedName>
</protein>
<sequence>MADYREYIPSLQPHISDHSSEHNPPPSVQACGGSSEILQENTTRKPRGRPPGSKNKPKTPIVITRDNDSAIKPAVLQIPAGFDVIENIINFARIYHVNVSIISATGSVSDVILRYPSPQGTPYCFAGTFKILSLSGSFFADHSTTLTPCSSFKIILSGE</sequence>
<dbReference type="KEGG" id="ghi:107943326"/>
<dbReference type="Proteomes" id="UP000818029">
    <property type="component" value="Chromosome A09"/>
</dbReference>
<dbReference type="AlphaFoldDB" id="A0A1U8N0H7"/>
<evidence type="ECO:0000256" key="3">
    <source>
        <dbReference type="ARBA" id="ARBA00023163"/>
    </source>
</evidence>
<reference evidence="7" key="1">
    <citation type="journal article" date="2020" name="Nat. Genet.">
        <title>Genomic diversifications of five Gossypium allopolyploid species and their impact on cotton improvement.</title>
        <authorList>
            <person name="Chen Z.J."/>
            <person name="Sreedasyam A."/>
            <person name="Ando A."/>
            <person name="Song Q."/>
            <person name="De Santiago L.M."/>
            <person name="Hulse-Kemp A.M."/>
            <person name="Ding M."/>
            <person name="Ye W."/>
            <person name="Kirkbride R.C."/>
            <person name="Jenkins J."/>
            <person name="Plott C."/>
            <person name="Lovell J."/>
            <person name="Lin Y.M."/>
            <person name="Vaughn R."/>
            <person name="Liu B."/>
            <person name="Simpson S."/>
            <person name="Scheffler B.E."/>
            <person name="Wen L."/>
            <person name="Saski C.A."/>
            <person name="Grover C.E."/>
            <person name="Hu G."/>
            <person name="Conover J.L."/>
            <person name="Carlson J.W."/>
            <person name="Shu S."/>
            <person name="Boston L.B."/>
            <person name="Williams M."/>
            <person name="Peterson D.G."/>
            <person name="McGee K."/>
            <person name="Jones D.C."/>
            <person name="Wendel J.F."/>
            <person name="Stelly D.M."/>
            <person name="Grimwood J."/>
            <person name="Schmutz J."/>
        </authorList>
    </citation>
    <scope>NUCLEOTIDE SEQUENCE [LARGE SCALE GENOMIC DNA]</scope>
    <source>
        <strain evidence="7">cv. TM-1</strain>
    </source>
</reference>
<dbReference type="GO" id="GO:0005634">
    <property type="term" value="C:nucleus"/>
    <property type="evidence" value="ECO:0000318"/>
    <property type="project" value="GO_Central"/>
</dbReference>
<dbReference type="GO" id="GO:0003700">
    <property type="term" value="F:DNA-binding transcription factor activity"/>
    <property type="evidence" value="ECO:0000318"/>
    <property type="project" value="GO_Central"/>
</dbReference>
<evidence type="ECO:0000256" key="2">
    <source>
        <dbReference type="ARBA" id="ARBA00023125"/>
    </source>
</evidence>
<dbReference type="GO" id="GO:0003680">
    <property type="term" value="F:minor groove of adenine-thymine-rich DNA binding"/>
    <property type="evidence" value="ECO:0000318"/>
    <property type="project" value="GO_Central"/>
</dbReference>
<dbReference type="InterPro" id="IPR014476">
    <property type="entry name" value="AHL15-29"/>
</dbReference>
<keyword evidence="3" id="KW-0804">Transcription</keyword>
<evidence type="ECO:0000256" key="4">
    <source>
        <dbReference type="ARBA" id="ARBA00023242"/>
    </source>
</evidence>
<evidence type="ECO:0000256" key="5">
    <source>
        <dbReference type="SAM" id="MobiDB-lite"/>
    </source>
</evidence>
<dbReference type="SUPFAM" id="SSF117856">
    <property type="entry name" value="AF0104/ALDC/Ptd012-like"/>
    <property type="match status" value="1"/>
</dbReference>
<dbReference type="CDD" id="cd11378">
    <property type="entry name" value="DUF296"/>
    <property type="match status" value="1"/>
</dbReference>
<dbReference type="PANTHER" id="PTHR31100">
    <property type="entry name" value="AT-HOOK MOTIF NUCLEAR-LOCALIZED PROTEIN 15"/>
    <property type="match status" value="1"/>
</dbReference>
<evidence type="ECO:0000256" key="1">
    <source>
        <dbReference type="ARBA" id="ARBA00023015"/>
    </source>
</evidence>
<dbReference type="OrthoDB" id="1911285at2759"/>
<dbReference type="OMA" id="NNHPQSP"/>
<dbReference type="PANTHER" id="PTHR31100:SF63">
    <property type="entry name" value="AT-HOOK MOTIF NUCLEAR-LOCALIZED PROTEIN"/>
    <property type="match status" value="1"/>
</dbReference>
<evidence type="ECO:0000259" key="6">
    <source>
        <dbReference type="PROSITE" id="PS51742"/>
    </source>
</evidence>
<evidence type="ECO:0000313" key="8">
    <source>
        <dbReference type="RefSeq" id="XP_016732565.1"/>
    </source>
</evidence>
<name>A0A1U8N0H7_GOSHI</name>
<reference evidence="8" key="2">
    <citation type="submission" date="2025-08" db="UniProtKB">
        <authorList>
            <consortium name="RefSeq"/>
        </authorList>
    </citation>
    <scope>IDENTIFICATION</scope>
</reference>
<dbReference type="InterPro" id="IPR005175">
    <property type="entry name" value="PPC_dom"/>
</dbReference>
<proteinExistence type="predicted"/>
<dbReference type="Gene3D" id="3.30.1330.80">
    <property type="entry name" value="Hypothetical protein, similar to alpha- acetolactate decarboxylase, domain 2"/>
    <property type="match status" value="1"/>
</dbReference>
<evidence type="ECO:0000313" key="7">
    <source>
        <dbReference type="Proteomes" id="UP000818029"/>
    </source>
</evidence>
<gene>
    <name evidence="8" type="primary">LOC107943326</name>
</gene>
<dbReference type="GeneID" id="107943326"/>
<organism evidence="7 8">
    <name type="scientific">Gossypium hirsutum</name>
    <name type="common">Upland cotton</name>
    <name type="synonym">Gossypium mexicanum</name>
    <dbReference type="NCBI Taxonomy" id="3635"/>
    <lineage>
        <taxon>Eukaryota</taxon>
        <taxon>Viridiplantae</taxon>
        <taxon>Streptophyta</taxon>
        <taxon>Embryophyta</taxon>
        <taxon>Tracheophyta</taxon>
        <taxon>Spermatophyta</taxon>
        <taxon>Magnoliopsida</taxon>
        <taxon>eudicotyledons</taxon>
        <taxon>Gunneridae</taxon>
        <taxon>Pentapetalae</taxon>
        <taxon>rosids</taxon>
        <taxon>malvids</taxon>
        <taxon>Malvales</taxon>
        <taxon>Malvaceae</taxon>
        <taxon>Malvoideae</taxon>
        <taxon>Gossypium</taxon>
    </lineage>
</organism>
<dbReference type="PaxDb" id="3635-A0A1U8N0H7"/>
<keyword evidence="2" id="KW-0238">DNA-binding</keyword>
<feature type="region of interest" description="Disordered" evidence="5">
    <location>
        <begin position="1"/>
        <end position="61"/>
    </location>
</feature>
<keyword evidence="7" id="KW-1185">Reference proteome</keyword>
<accession>A0A1U8N0H7</accession>
<dbReference type="PROSITE" id="PS51742">
    <property type="entry name" value="PPC"/>
    <property type="match status" value="1"/>
</dbReference>
<feature type="domain" description="PPC" evidence="6">
    <location>
        <begin position="68"/>
        <end position="159"/>
    </location>
</feature>
<dbReference type="RefSeq" id="XP_016732565.1">
    <property type="nucleotide sequence ID" value="XM_016877076.1"/>
</dbReference>
<dbReference type="STRING" id="3635.A0A1U8N0H7"/>